<keyword evidence="3" id="KW-1185">Reference proteome</keyword>
<dbReference type="Proteomes" id="UP000006727">
    <property type="component" value="Chromosome 7"/>
</dbReference>
<reference evidence="1 3" key="1">
    <citation type="journal article" date="2008" name="Science">
        <title>The Physcomitrella genome reveals evolutionary insights into the conquest of land by plants.</title>
        <authorList>
            <person name="Rensing S."/>
            <person name="Lang D."/>
            <person name="Zimmer A."/>
            <person name="Terry A."/>
            <person name="Salamov A."/>
            <person name="Shapiro H."/>
            <person name="Nishiyama T."/>
            <person name="Perroud P.-F."/>
            <person name="Lindquist E."/>
            <person name="Kamisugi Y."/>
            <person name="Tanahashi T."/>
            <person name="Sakakibara K."/>
            <person name="Fujita T."/>
            <person name="Oishi K."/>
            <person name="Shin-I T."/>
            <person name="Kuroki Y."/>
            <person name="Toyoda A."/>
            <person name="Suzuki Y."/>
            <person name="Hashimoto A."/>
            <person name="Yamaguchi K."/>
            <person name="Sugano A."/>
            <person name="Kohara Y."/>
            <person name="Fujiyama A."/>
            <person name="Anterola A."/>
            <person name="Aoki S."/>
            <person name="Ashton N."/>
            <person name="Barbazuk W.B."/>
            <person name="Barker E."/>
            <person name="Bennetzen J."/>
            <person name="Bezanilla M."/>
            <person name="Blankenship R."/>
            <person name="Cho S.H."/>
            <person name="Dutcher S."/>
            <person name="Estelle M."/>
            <person name="Fawcett J.A."/>
            <person name="Gundlach H."/>
            <person name="Hanada K."/>
            <person name="Heyl A."/>
            <person name="Hicks K.A."/>
            <person name="Hugh J."/>
            <person name="Lohr M."/>
            <person name="Mayer K."/>
            <person name="Melkozernov A."/>
            <person name="Murata T."/>
            <person name="Nelson D."/>
            <person name="Pils B."/>
            <person name="Prigge M."/>
            <person name="Reiss B."/>
            <person name="Renner T."/>
            <person name="Rombauts S."/>
            <person name="Rushton P."/>
            <person name="Sanderfoot A."/>
            <person name="Schween G."/>
            <person name="Shiu S.-H."/>
            <person name="Stueber K."/>
            <person name="Theodoulou F.L."/>
            <person name="Tu H."/>
            <person name="Van de Peer Y."/>
            <person name="Verrier P.J."/>
            <person name="Waters E."/>
            <person name="Wood A."/>
            <person name="Yang L."/>
            <person name="Cove D."/>
            <person name="Cuming A."/>
            <person name="Hasebe M."/>
            <person name="Lucas S."/>
            <person name="Mishler D.B."/>
            <person name="Reski R."/>
            <person name="Grigoriev I."/>
            <person name="Quatrano R.S."/>
            <person name="Boore J.L."/>
        </authorList>
    </citation>
    <scope>NUCLEOTIDE SEQUENCE [LARGE SCALE GENOMIC DNA]</scope>
    <source>
        <strain evidence="2 3">cv. Gransden 2004</strain>
    </source>
</reference>
<organism evidence="1">
    <name type="scientific">Physcomitrium patens</name>
    <name type="common">Spreading-leaved earth moss</name>
    <name type="synonym">Physcomitrella patens</name>
    <dbReference type="NCBI Taxonomy" id="3218"/>
    <lineage>
        <taxon>Eukaryota</taxon>
        <taxon>Viridiplantae</taxon>
        <taxon>Streptophyta</taxon>
        <taxon>Embryophyta</taxon>
        <taxon>Bryophyta</taxon>
        <taxon>Bryophytina</taxon>
        <taxon>Bryopsida</taxon>
        <taxon>Funariidae</taxon>
        <taxon>Funariales</taxon>
        <taxon>Funariaceae</taxon>
        <taxon>Physcomitrium</taxon>
    </lineage>
</organism>
<dbReference type="EnsemblPlants" id="Pp3c7_26910V3.1">
    <property type="protein sequence ID" value="Pp3c7_26910V3.1"/>
    <property type="gene ID" value="Pp3c7_26910"/>
</dbReference>
<reference evidence="1 3" key="2">
    <citation type="journal article" date="2018" name="Plant J.">
        <title>The Physcomitrella patens chromosome-scale assembly reveals moss genome structure and evolution.</title>
        <authorList>
            <person name="Lang D."/>
            <person name="Ullrich K.K."/>
            <person name="Murat F."/>
            <person name="Fuchs J."/>
            <person name="Jenkins J."/>
            <person name="Haas F.B."/>
            <person name="Piednoel M."/>
            <person name="Gundlach H."/>
            <person name="Van Bel M."/>
            <person name="Meyberg R."/>
            <person name="Vives C."/>
            <person name="Morata J."/>
            <person name="Symeonidi A."/>
            <person name="Hiss M."/>
            <person name="Muchero W."/>
            <person name="Kamisugi Y."/>
            <person name="Saleh O."/>
            <person name="Blanc G."/>
            <person name="Decker E.L."/>
            <person name="van Gessel N."/>
            <person name="Grimwood J."/>
            <person name="Hayes R.D."/>
            <person name="Graham S.W."/>
            <person name="Gunter L.E."/>
            <person name="McDaniel S.F."/>
            <person name="Hoernstein S.N.W."/>
            <person name="Larsson A."/>
            <person name="Li F.W."/>
            <person name="Perroud P.F."/>
            <person name="Phillips J."/>
            <person name="Ranjan P."/>
            <person name="Rokshar D.S."/>
            <person name="Rothfels C.J."/>
            <person name="Schneider L."/>
            <person name="Shu S."/>
            <person name="Stevenson D.W."/>
            <person name="Thummler F."/>
            <person name="Tillich M."/>
            <person name="Villarreal Aguilar J.C."/>
            <person name="Widiez T."/>
            <person name="Wong G.K."/>
            <person name="Wymore A."/>
            <person name="Zhang Y."/>
            <person name="Zimmer A.D."/>
            <person name="Quatrano R.S."/>
            <person name="Mayer K.F.X."/>
            <person name="Goodstein D."/>
            <person name="Casacuberta J.M."/>
            <person name="Vandepoele K."/>
            <person name="Reski R."/>
            <person name="Cuming A.C."/>
            <person name="Tuskan G.A."/>
            <person name="Maumus F."/>
            <person name="Salse J."/>
            <person name="Schmutz J."/>
            <person name="Rensing S.A."/>
        </authorList>
    </citation>
    <scope>NUCLEOTIDE SEQUENCE [LARGE SCALE GENOMIC DNA]</scope>
    <source>
        <strain evidence="2 3">cv. Gransden 2004</strain>
    </source>
</reference>
<dbReference type="AlphaFoldDB" id="A0A2K1KD87"/>
<reference evidence="2" key="3">
    <citation type="submission" date="2020-12" db="UniProtKB">
        <authorList>
            <consortium name="EnsemblPlants"/>
        </authorList>
    </citation>
    <scope>IDENTIFICATION</scope>
</reference>
<proteinExistence type="predicted"/>
<sequence length="49" mass="6017">MKYVFFIEVGAISWNYKRQPTIERSTIEVEYMIEYYSKLDSKIRKCIFV</sequence>
<dbReference type="Gramene" id="Pp3c7_26910V3.1">
    <property type="protein sequence ID" value="Pp3c7_26910V3.1"/>
    <property type="gene ID" value="Pp3c7_26910"/>
</dbReference>
<evidence type="ECO:0000313" key="2">
    <source>
        <dbReference type="EnsemblPlants" id="Pp3c7_26910V3.1"/>
    </source>
</evidence>
<evidence type="ECO:0000313" key="1">
    <source>
        <dbReference type="EMBL" id="PNR51741.1"/>
    </source>
</evidence>
<name>A0A2K1KD87_PHYPA</name>
<protein>
    <submittedName>
        <fullName evidence="1 2">Uncharacterized protein</fullName>
    </submittedName>
</protein>
<gene>
    <name evidence="1" type="ORF">PHYPA_010929</name>
</gene>
<dbReference type="EMBL" id="ABEU02000007">
    <property type="protein sequence ID" value="PNR51741.1"/>
    <property type="molecule type" value="Genomic_DNA"/>
</dbReference>
<accession>A0A2K1KD87</accession>
<dbReference type="InParanoid" id="A0A2K1KD87"/>
<evidence type="ECO:0000313" key="3">
    <source>
        <dbReference type="Proteomes" id="UP000006727"/>
    </source>
</evidence>